<dbReference type="InterPro" id="IPR003660">
    <property type="entry name" value="HAMP_dom"/>
</dbReference>
<organism evidence="10 11">
    <name type="scientific">Paenibacillus nuruki</name>
    <dbReference type="NCBI Taxonomy" id="1886670"/>
    <lineage>
        <taxon>Bacteria</taxon>
        <taxon>Bacillati</taxon>
        <taxon>Bacillota</taxon>
        <taxon>Bacilli</taxon>
        <taxon>Bacillales</taxon>
        <taxon>Paenibacillaceae</taxon>
        <taxon>Paenibacillus</taxon>
    </lineage>
</organism>
<evidence type="ECO:0000256" key="7">
    <source>
        <dbReference type="SAM" id="Phobius"/>
    </source>
</evidence>
<dbReference type="Gene3D" id="1.10.287.950">
    <property type="entry name" value="Methyl-accepting chemotaxis protein"/>
    <property type="match status" value="1"/>
</dbReference>
<feature type="domain" description="HAMP" evidence="9">
    <location>
        <begin position="219"/>
        <end position="272"/>
    </location>
</feature>
<keyword evidence="4 6" id="KW-0807">Transducer</keyword>
<keyword evidence="7" id="KW-0812">Transmembrane</keyword>
<dbReference type="PROSITE" id="PS50885">
    <property type="entry name" value="HAMP"/>
    <property type="match status" value="1"/>
</dbReference>
<dbReference type="GO" id="GO:0006935">
    <property type="term" value="P:chemotaxis"/>
    <property type="evidence" value="ECO:0007669"/>
    <property type="project" value="InterPro"/>
</dbReference>
<dbReference type="Pfam" id="PF00015">
    <property type="entry name" value="MCPsignal"/>
    <property type="match status" value="1"/>
</dbReference>
<evidence type="ECO:0000259" key="9">
    <source>
        <dbReference type="PROSITE" id="PS50885"/>
    </source>
</evidence>
<reference evidence="10 11" key="1">
    <citation type="submission" date="2016-08" db="EMBL/GenBank/DDBJ databases">
        <title>Genome sequencing of Paenibacillus sp. TI45-13ar, isolated from Korean traditional nuruk.</title>
        <authorList>
            <person name="Kim S.-J."/>
        </authorList>
    </citation>
    <scope>NUCLEOTIDE SEQUENCE [LARGE SCALE GENOMIC DNA]</scope>
    <source>
        <strain evidence="10 11">TI45-13ar</strain>
    </source>
</reference>
<evidence type="ECO:0000256" key="4">
    <source>
        <dbReference type="ARBA" id="ARBA00023224"/>
    </source>
</evidence>
<dbReference type="PANTHER" id="PTHR32089:SF112">
    <property type="entry name" value="LYSOZYME-LIKE PROTEIN-RELATED"/>
    <property type="match status" value="1"/>
</dbReference>
<dbReference type="STRING" id="1886670.PTI45_03335"/>
<keyword evidence="3 7" id="KW-0472">Membrane</keyword>
<dbReference type="InterPro" id="IPR024478">
    <property type="entry name" value="HlyB_4HB_MCP"/>
</dbReference>
<dbReference type="GO" id="GO:0005886">
    <property type="term" value="C:plasma membrane"/>
    <property type="evidence" value="ECO:0007669"/>
    <property type="project" value="UniProtKB-SubCell"/>
</dbReference>
<evidence type="ECO:0000313" key="11">
    <source>
        <dbReference type="Proteomes" id="UP000094578"/>
    </source>
</evidence>
<dbReference type="EMBL" id="MDER01000064">
    <property type="protein sequence ID" value="ODP27210.1"/>
    <property type="molecule type" value="Genomic_DNA"/>
</dbReference>
<dbReference type="Pfam" id="PF12729">
    <property type="entry name" value="4HB_MCP_1"/>
    <property type="match status" value="1"/>
</dbReference>
<dbReference type="AlphaFoldDB" id="A0A1E3L2L8"/>
<evidence type="ECO:0000259" key="8">
    <source>
        <dbReference type="PROSITE" id="PS50111"/>
    </source>
</evidence>
<keyword evidence="7" id="KW-1133">Transmembrane helix</keyword>
<name>A0A1E3L2L8_9BACL</name>
<dbReference type="GO" id="GO:0007165">
    <property type="term" value="P:signal transduction"/>
    <property type="evidence" value="ECO:0007669"/>
    <property type="project" value="UniProtKB-KW"/>
</dbReference>
<dbReference type="InterPro" id="IPR004090">
    <property type="entry name" value="Chemotax_Me-accpt_rcpt"/>
</dbReference>
<evidence type="ECO:0000313" key="10">
    <source>
        <dbReference type="EMBL" id="ODP27210.1"/>
    </source>
</evidence>
<dbReference type="SMART" id="SM00283">
    <property type="entry name" value="MA"/>
    <property type="match status" value="1"/>
</dbReference>
<dbReference type="PROSITE" id="PS50111">
    <property type="entry name" value="CHEMOTAXIS_TRANSDUC_2"/>
    <property type="match status" value="1"/>
</dbReference>
<dbReference type="RefSeq" id="WP_245703497.1">
    <property type="nucleotide sequence ID" value="NZ_MDER01000064.1"/>
</dbReference>
<sequence>MKQLRIGKVGRIKMSIQTKLLTGFLSVILLLVIVSLLALTSTRTMGNQATDINTKWMPSVTLLGTLNGDISDLERLLINIIIEDNADEVTKLNQDYTALLTKIQTERTAYEKLIQSDDEQRLYERFSTQYEAYVKVSPNVLNAGLNDELDKAILLHRNAYAFWYNANSTIAELVAYDNKQATQLTNESVDISRTASFNIIVLSVIAVIVAFVIAFLIARSISKPAKSLQQAAEQIAAGDLTGADLIIKNKDEIGSLAVSFNLMKQNLRQVIESVASTSELVAASSEQLTASSEQNKQAAEQIAETVQENAIGTAKQVDIATKSSQAMQEMAIGVEQIAVRAQTVSSSAVDAASKSSDGNQAIQQAVAQMDSIQQSLHSLGSVVKELGNRSQEIGNITKVITGISSQTNLLALNASIEAARAGEAGRGFAVVADEVGKLAEQSSQSAKQIIELVSFIQKDTLNAIEAVELNNREFDKGMASVAVAGTAFQDILQAVNQVASDIEEVSAGAEEMSASTTEIVEYSRQISHIAQESAEGMLSVSAATQEQLASMEEINASSSSLAETAEQLHSEMNEFKI</sequence>
<evidence type="ECO:0000256" key="3">
    <source>
        <dbReference type="ARBA" id="ARBA00023136"/>
    </source>
</evidence>
<dbReference type="PRINTS" id="PR00260">
    <property type="entry name" value="CHEMTRNSDUCR"/>
</dbReference>
<dbReference type="Pfam" id="PF00672">
    <property type="entry name" value="HAMP"/>
    <property type="match status" value="1"/>
</dbReference>
<evidence type="ECO:0000256" key="2">
    <source>
        <dbReference type="ARBA" id="ARBA00022475"/>
    </source>
</evidence>
<keyword evidence="11" id="KW-1185">Reference proteome</keyword>
<evidence type="ECO:0000256" key="6">
    <source>
        <dbReference type="PROSITE-ProRule" id="PRU00284"/>
    </source>
</evidence>
<dbReference type="PANTHER" id="PTHR32089">
    <property type="entry name" value="METHYL-ACCEPTING CHEMOTAXIS PROTEIN MCPB"/>
    <property type="match status" value="1"/>
</dbReference>
<dbReference type="CDD" id="cd06225">
    <property type="entry name" value="HAMP"/>
    <property type="match status" value="1"/>
</dbReference>
<comment type="caution">
    <text evidence="10">The sequence shown here is derived from an EMBL/GenBank/DDBJ whole genome shotgun (WGS) entry which is preliminary data.</text>
</comment>
<keyword evidence="2" id="KW-1003">Cell membrane</keyword>
<gene>
    <name evidence="10" type="ORF">PTI45_03335</name>
</gene>
<feature type="transmembrane region" description="Helical" evidence="7">
    <location>
        <begin position="20"/>
        <end position="39"/>
    </location>
</feature>
<comment type="similarity">
    <text evidence="5">Belongs to the methyl-accepting chemotaxis (MCP) protein family.</text>
</comment>
<evidence type="ECO:0000256" key="1">
    <source>
        <dbReference type="ARBA" id="ARBA00004236"/>
    </source>
</evidence>
<dbReference type="SMART" id="SM00304">
    <property type="entry name" value="HAMP"/>
    <property type="match status" value="1"/>
</dbReference>
<dbReference type="Gene3D" id="1.10.8.500">
    <property type="entry name" value="HAMP domain in histidine kinase"/>
    <property type="match status" value="1"/>
</dbReference>
<dbReference type="InterPro" id="IPR004089">
    <property type="entry name" value="MCPsignal_dom"/>
</dbReference>
<dbReference type="GO" id="GO:0004888">
    <property type="term" value="F:transmembrane signaling receptor activity"/>
    <property type="evidence" value="ECO:0007669"/>
    <property type="project" value="InterPro"/>
</dbReference>
<feature type="domain" description="Methyl-accepting transducer" evidence="8">
    <location>
        <begin position="291"/>
        <end position="527"/>
    </location>
</feature>
<dbReference type="Proteomes" id="UP000094578">
    <property type="component" value="Unassembled WGS sequence"/>
</dbReference>
<proteinExistence type="inferred from homology"/>
<dbReference type="CDD" id="cd11386">
    <property type="entry name" value="MCP_signal"/>
    <property type="match status" value="1"/>
</dbReference>
<evidence type="ECO:0000256" key="5">
    <source>
        <dbReference type="ARBA" id="ARBA00029447"/>
    </source>
</evidence>
<dbReference type="PATRIC" id="fig|1886670.3.peg.3393"/>
<comment type="subcellular location">
    <subcellularLocation>
        <location evidence="1">Cell membrane</location>
    </subcellularLocation>
</comment>
<feature type="transmembrane region" description="Helical" evidence="7">
    <location>
        <begin position="195"/>
        <end position="218"/>
    </location>
</feature>
<protein>
    <submittedName>
        <fullName evidence="10">Putative sensory transducer protein YvaQ</fullName>
    </submittedName>
</protein>
<dbReference type="SUPFAM" id="SSF58104">
    <property type="entry name" value="Methyl-accepting chemotaxis protein (MCP) signaling domain"/>
    <property type="match status" value="1"/>
</dbReference>
<accession>A0A1E3L2L8</accession>